<keyword evidence="4" id="KW-1185">Reference proteome</keyword>
<organism evidence="3 4">
    <name type="scientific">Mesorhizobium shangrilense</name>
    <dbReference type="NCBI Taxonomy" id="460060"/>
    <lineage>
        <taxon>Bacteria</taxon>
        <taxon>Pseudomonadati</taxon>
        <taxon>Pseudomonadota</taxon>
        <taxon>Alphaproteobacteria</taxon>
        <taxon>Hyphomicrobiales</taxon>
        <taxon>Phyllobacteriaceae</taxon>
        <taxon>Mesorhizobium</taxon>
    </lineage>
</organism>
<accession>A0ABV2DBN0</accession>
<comment type="caution">
    <text evidence="3">The sequence shown here is derived from an EMBL/GenBank/DDBJ whole genome shotgun (WGS) entry which is preliminary data.</text>
</comment>
<dbReference type="RefSeq" id="WP_354459474.1">
    <property type="nucleotide sequence ID" value="NZ_JBEWSZ010000001.1"/>
</dbReference>
<dbReference type="PROSITE" id="PS51257">
    <property type="entry name" value="PROKAR_LIPOPROTEIN"/>
    <property type="match status" value="1"/>
</dbReference>
<evidence type="ECO:0000313" key="4">
    <source>
        <dbReference type="Proteomes" id="UP001548832"/>
    </source>
</evidence>
<feature type="signal peptide" evidence="2">
    <location>
        <begin position="1"/>
        <end position="23"/>
    </location>
</feature>
<feature type="compositionally biased region" description="Basic and acidic residues" evidence="1">
    <location>
        <begin position="150"/>
        <end position="177"/>
    </location>
</feature>
<feature type="region of interest" description="Disordered" evidence="1">
    <location>
        <begin position="56"/>
        <end position="226"/>
    </location>
</feature>
<evidence type="ECO:0000313" key="3">
    <source>
        <dbReference type="EMBL" id="MET2827450.1"/>
    </source>
</evidence>
<protein>
    <recommendedName>
        <fullName evidence="5">Lipoprotein</fullName>
    </recommendedName>
</protein>
<dbReference type="Proteomes" id="UP001548832">
    <property type="component" value="Unassembled WGS sequence"/>
</dbReference>
<sequence length="226" mass="24386">MTERYNARLALLAPLVVSGLALSGCVGSPTYGTDKTAGAQLAGDITGAFSFAPKTKTPIDYKPRPTLVKPAPGQKEALPAPQESIQTASAQWPESPEQRRARLRADATAHQNDPSYQSQMVDDVQTDPASVKKAMADAASSHPPAWTPADSDKGRAAEIQRRLADSKQGDPNTRKYLSEPPVAYRVAADTAPQGDLGEDEYKKERRLKKEAEGKKGSGWFDWLPSL</sequence>
<feature type="compositionally biased region" description="Basic and acidic residues" evidence="1">
    <location>
        <begin position="199"/>
        <end position="215"/>
    </location>
</feature>
<evidence type="ECO:0000256" key="2">
    <source>
        <dbReference type="SAM" id="SignalP"/>
    </source>
</evidence>
<evidence type="ECO:0000256" key="1">
    <source>
        <dbReference type="SAM" id="MobiDB-lite"/>
    </source>
</evidence>
<feature type="compositionally biased region" description="Polar residues" evidence="1">
    <location>
        <begin position="109"/>
        <end position="120"/>
    </location>
</feature>
<feature type="compositionally biased region" description="Basic and acidic residues" evidence="1">
    <location>
        <begin position="96"/>
        <end position="107"/>
    </location>
</feature>
<proteinExistence type="predicted"/>
<keyword evidence="2" id="KW-0732">Signal</keyword>
<dbReference type="EMBL" id="JBEWSZ010000001">
    <property type="protein sequence ID" value="MET2827450.1"/>
    <property type="molecule type" value="Genomic_DNA"/>
</dbReference>
<gene>
    <name evidence="3" type="ORF">ABVQ20_10745</name>
</gene>
<evidence type="ECO:0008006" key="5">
    <source>
        <dbReference type="Google" id="ProtNLM"/>
    </source>
</evidence>
<name>A0ABV2DBN0_9HYPH</name>
<feature type="chain" id="PRO_5046357175" description="Lipoprotein" evidence="2">
    <location>
        <begin position="24"/>
        <end position="226"/>
    </location>
</feature>
<feature type="compositionally biased region" description="Polar residues" evidence="1">
    <location>
        <begin position="83"/>
        <end position="92"/>
    </location>
</feature>
<reference evidence="3 4" key="1">
    <citation type="submission" date="2024-06" db="EMBL/GenBank/DDBJ databases">
        <authorList>
            <person name="Kim D.-U."/>
        </authorList>
    </citation>
    <scope>NUCLEOTIDE SEQUENCE [LARGE SCALE GENOMIC DNA]</scope>
    <source>
        <strain evidence="3 4">KACC15460</strain>
    </source>
</reference>